<dbReference type="EMBL" id="CP003123">
    <property type="protein sequence ID" value="AGF74680.1"/>
    <property type="molecule type" value="Genomic_DNA"/>
</dbReference>
<keyword evidence="1" id="KW-0472">Membrane</keyword>
<dbReference type="AlphaFoldDB" id="M1P4A3"/>
<keyword evidence="3" id="KW-1185">Reference proteome</keyword>
<dbReference type="eggNOG" id="ENOG503236H">
    <property type="taxonomic scope" value="Bacteria"/>
</dbReference>
<evidence type="ECO:0000256" key="1">
    <source>
        <dbReference type="SAM" id="Phobius"/>
    </source>
</evidence>
<feature type="transmembrane region" description="Helical" evidence="1">
    <location>
        <begin position="12"/>
        <end position="30"/>
    </location>
</feature>
<proteinExistence type="predicted"/>
<evidence type="ECO:0000313" key="2">
    <source>
        <dbReference type="EMBL" id="AGF74680.1"/>
    </source>
</evidence>
<gene>
    <name evidence="2" type="ordered locus">BAnh1_08010</name>
</gene>
<dbReference type="Proteomes" id="UP000011729">
    <property type="component" value="Chromosome"/>
</dbReference>
<dbReference type="HOGENOM" id="CLU_161847_0_0_5"/>
<keyword evidence="1" id="KW-0812">Transmembrane</keyword>
<evidence type="ECO:0000313" key="3">
    <source>
        <dbReference type="Proteomes" id="UP000011729"/>
    </source>
</evidence>
<sequence length="121" mass="14103">MFFLRLHCKKGNFLPFAIWFLLSIWLTSNLKMHFHLIKQWYANDTINASILYPQNKYNQSGFITGADKKFAELHTYHTPPATAFQGAPALNIFPNLTIINYAQLRDFQPQHFLHQRAPPLA</sequence>
<keyword evidence="1" id="KW-1133">Transmembrane helix</keyword>
<dbReference type="KEGG" id="baus:BAnh1_08010"/>
<name>M1P4A3_BARAA</name>
<protein>
    <submittedName>
        <fullName evidence="2">Uncharacterized protein</fullName>
    </submittedName>
</protein>
<accession>M1P4A3</accession>
<reference evidence="2 3" key="1">
    <citation type="journal article" date="2013" name="PLoS Genet.">
        <title>A gene transfer agent and a dynamic repertoire of secretion systems hold the keys to the explosive radiation of the emerging pathogen Bartonella.</title>
        <authorList>
            <person name="Guy L."/>
            <person name="Nystedt B."/>
            <person name="Toft C."/>
            <person name="Zaremba-Niedzwiedzka K."/>
            <person name="Berglund E.C."/>
            <person name="Granberg F."/>
            <person name="Naslund K."/>
            <person name="Eriksson A.S."/>
            <person name="Andersson S.G."/>
        </authorList>
    </citation>
    <scope>NUCLEOTIDE SEQUENCE [LARGE SCALE GENOMIC DNA]</scope>
    <source>
        <strain evidence="2 3">Aust/NH1</strain>
    </source>
</reference>
<organism evidence="2 3">
    <name type="scientific">Bartonella australis (strain Aust/NH1)</name>
    <dbReference type="NCBI Taxonomy" id="1094489"/>
    <lineage>
        <taxon>Bacteria</taxon>
        <taxon>Pseudomonadati</taxon>
        <taxon>Pseudomonadota</taxon>
        <taxon>Alphaproteobacteria</taxon>
        <taxon>Hyphomicrobiales</taxon>
        <taxon>Bartonellaceae</taxon>
        <taxon>Bartonella</taxon>
    </lineage>
</organism>